<organism evidence="3">
    <name type="scientific">uncultured Caudovirales phage</name>
    <dbReference type="NCBI Taxonomy" id="2100421"/>
    <lineage>
        <taxon>Viruses</taxon>
        <taxon>Duplodnaviria</taxon>
        <taxon>Heunggongvirae</taxon>
        <taxon>Uroviricota</taxon>
        <taxon>Caudoviricetes</taxon>
        <taxon>Peduoviridae</taxon>
        <taxon>Maltschvirus</taxon>
        <taxon>Maltschvirus maltsch</taxon>
    </lineage>
</organism>
<reference evidence="3" key="1">
    <citation type="submission" date="2020-05" db="EMBL/GenBank/DDBJ databases">
        <authorList>
            <person name="Chiriac C."/>
            <person name="Salcher M."/>
            <person name="Ghai R."/>
            <person name="Kavagutti S V."/>
        </authorList>
    </citation>
    <scope>NUCLEOTIDE SEQUENCE</scope>
</reference>
<proteinExistence type="predicted"/>
<dbReference type="EMBL" id="LR796988">
    <property type="protein sequence ID" value="CAB4180138.1"/>
    <property type="molecule type" value="Genomic_DNA"/>
</dbReference>
<dbReference type="GO" id="GO:0004519">
    <property type="term" value="F:endonuclease activity"/>
    <property type="evidence" value="ECO:0007669"/>
    <property type="project" value="InterPro"/>
</dbReference>
<dbReference type="PANTHER" id="PTHR33877:SF2">
    <property type="entry name" value="OS07G0170200 PROTEIN"/>
    <property type="match status" value="1"/>
</dbReference>
<dbReference type="InterPro" id="IPR002711">
    <property type="entry name" value="HNH"/>
</dbReference>
<dbReference type="SMART" id="SM00507">
    <property type="entry name" value="HNHc"/>
    <property type="match status" value="1"/>
</dbReference>
<name>A0A6J5QG23_9CAUD</name>
<dbReference type="Gene3D" id="1.10.30.50">
    <property type="match status" value="1"/>
</dbReference>
<feature type="domain" description="HNH nuclease" evidence="2">
    <location>
        <begin position="17"/>
        <end position="66"/>
    </location>
</feature>
<feature type="compositionally biased region" description="Polar residues" evidence="1">
    <location>
        <begin position="84"/>
        <end position="97"/>
    </location>
</feature>
<dbReference type="InterPro" id="IPR003615">
    <property type="entry name" value="HNH_nuc"/>
</dbReference>
<dbReference type="GO" id="GO:0003676">
    <property type="term" value="F:nucleic acid binding"/>
    <property type="evidence" value="ECO:0007669"/>
    <property type="project" value="InterPro"/>
</dbReference>
<dbReference type="GO" id="GO:0008270">
    <property type="term" value="F:zinc ion binding"/>
    <property type="evidence" value="ECO:0007669"/>
    <property type="project" value="InterPro"/>
</dbReference>
<evidence type="ECO:0000259" key="2">
    <source>
        <dbReference type="SMART" id="SM00507"/>
    </source>
</evidence>
<accession>A0A6J5QG23</accession>
<dbReference type="PANTHER" id="PTHR33877">
    <property type="entry name" value="SLL1193 PROTEIN"/>
    <property type="match status" value="1"/>
</dbReference>
<sequence length="107" mass="11753">MAGIKKITDGNYHKWRAQRLRVLKRDNYTCAYCGGPGNEADHIIPRVRGGDDSLENLVCACRECNNKKGKRDISLFLGGSDTPPVSRSYPSPMTLTTVPAGPFQGQN</sequence>
<dbReference type="CDD" id="cd00085">
    <property type="entry name" value="HNHc"/>
    <property type="match status" value="1"/>
</dbReference>
<protein>
    <submittedName>
        <fullName evidence="3">HNHc domain containing protein</fullName>
    </submittedName>
</protein>
<feature type="region of interest" description="Disordered" evidence="1">
    <location>
        <begin position="84"/>
        <end position="107"/>
    </location>
</feature>
<dbReference type="InterPro" id="IPR052892">
    <property type="entry name" value="NA-targeting_endonuclease"/>
</dbReference>
<evidence type="ECO:0000256" key="1">
    <source>
        <dbReference type="SAM" id="MobiDB-lite"/>
    </source>
</evidence>
<gene>
    <name evidence="3" type="ORF">UFOVP1038_14</name>
</gene>
<evidence type="ECO:0000313" key="3">
    <source>
        <dbReference type="EMBL" id="CAB4180138.1"/>
    </source>
</evidence>
<dbReference type="Pfam" id="PF01844">
    <property type="entry name" value="HNH"/>
    <property type="match status" value="1"/>
</dbReference>